<feature type="domain" description="Metallo-beta-lactamase" evidence="1">
    <location>
        <begin position="35"/>
        <end position="219"/>
    </location>
</feature>
<dbReference type="Proteomes" id="UP001501455">
    <property type="component" value="Unassembled WGS sequence"/>
</dbReference>
<dbReference type="PANTHER" id="PTHR42951:SF14">
    <property type="entry name" value="METALLO-BETA-LACTAMASE SUPERFAMILY PROTEIN"/>
    <property type="match status" value="1"/>
</dbReference>
<dbReference type="SMART" id="SM00849">
    <property type="entry name" value="Lactamase_B"/>
    <property type="match status" value="1"/>
</dbReference>
<accession>A0ABP6U8S1</accession>
<dbReference type="CDD" id="cd07739">
    <property type="entry name" value="metallo-hydrolase-like_MBL-fold"/>
    <property type="match status" value="1"/>
</dbReference>
<evidence type="ECO:0000313" key="2">
    <source>
        <dbReference type="EMBL" id="GAA3504126.1"/>
    </source>
</evidence>
<protein>
    <submittedName>
        <fullName evidence="2">MBL fold metallo-hydrolase</fullName>
    </submittedName>
</protein>
<keyword evidence="3" id="KW-1185">Reference proteome</keyword>
<dbReference type="SUPFAM" id="SSF56281">
    <property type="entry name" value="Metallo-hydrolase/oxidoreductase"/>
    <property type="match status" value="1"/>
</dbReference>
<dbReference type="EMBL" id="BAAAXF010000081">
    <property type="protein sequence ID" value="GAA3504126.1"/>
    <property type="molecule type" value="Genomic_DNA"/>
</dbReference>
<gene>
    <name evidence="2" type="ORF">GCM10019016_112390</name>
</gene>
<dbReference type="RefSeq" id="WP_193458208.1">
    <property type="nucleotide sequence ID" value="NZ_BAAAXF010000081.1"/>
</dbReference>
<dbReference type="Gene3D" id="3.60.15.10">
    <property type="entry name" value="Ribonuclease Z/Hydroxyacylglutathione hydrolase-like"/>
    <property type="match status" value="1"/>
</dbReference>
<comment type="caution">
    <text evidence="2">The sequence shown here is derived from an EMBL/GenBank/DDBJ whole genome shotgun (WGS) entry which is preliminary data.</text>
</comment>
<dbReference type="InterPro" id="IPR036866">
    <property type="entry name" value="RibonucZ/Hydroxyglut_hydro"/>
</dbReference>
<evidence type="ECO:0000259" key="1">
    <source>
        <dbReference type="SMART" id="SM00849"/>
    </source>
</evidence>
<organism evidence="2 3">
    <name type="scientific">Streptomyces prasinosporus</name>
    <dbReference type="NCBI Taxonomy" id="68256"/>
    <lineage>
        <taxon>Bacteria</taxon>
        <taxon>Bacillati</taxon>
        <taxon>Actinomycetota</taxon>
        <taxon>Actinomycetes</taxon>
        <taxon>Kitasatosporales</taxon>
        <taxon>Streptomycetaceae</taxon>
        <taxon>Streptomyces</taxon>
        <taxon>Streptomyces albogriseolus group</taxon>
    </lineage>
</organism>
<dbReference type="Pfam" id="PF00753">
    <property type="entry name" value="Lactamase_B"/>
    <property type="match status" value="1"/>
</dbReference>
<sequence length="294" mass="31765">MPTSGTLAYDVFVADPIPQNVTEPVPNGDRRMFSPLSVTLVHGERDAVLVDPPLTTAQAEAVGDWVAASGKNLTHIFATHGHGDHWFTAGLMAERFGATVVASEGTIKEMHRNAAIRPQFWDKLFPGQIPDAPVTAVTVPGDRLTLEGHELHIVEVGHSDTDGTSVLHVPDLGLVVAGDVIYNGVHQYLAESADGGRDAWRKAVTVVEDLRPRHIVTGHKNKELDDDAARAIAETRAYLDAADELLARHDDPLGFFHAMLERFPDRLNPGALWGGAVALYKEKAPTPGPSVGRR</sequence>
<name>A0ABP6U8S1_9ACTN</name>
<dbReference type="PANTHER" id="PTHR42951">
    <property type="entry name" value="METALLO-BETA-LACTAMASE DOMAIN-CONTAINING"/>
    <property type="match status" value="1"/>
</dbReference>
<reference evidence="3" key="1">
    <citation type="journal article" date="2019" name="Int. J. Syst. Evol. Microbiol.">
        <title>The Global Catalogue of Microorganisms (GCM) 10K type strain sequencing project: providing services to taxonomists for standard genome sequencing and annotation.</title>
        <authorList>
            <consortium name="The Broad Institute Genomics Platform"/>
            <consortium name="The Broad Institute Genome Sequencing Center for Infectious Disease"/>
            <person name="Wu L."/>
            <person name="Ma J."/>
        </authorList>
    </citation>
    <scope>NUCLEOTIDE SEQUENCE [LARGE SCALE GENOMIC DNA]</scope>
    <source>
        <strain evidence="3">JCM 4816</strain>
    </source>
</reference>
<dbReference type="InterPro" id="IPR050855">
    <property type="entry name" value="NDM-1-like"/>
</dbReference>
<evidence type="ECO:0000313" key="3">
    <source>
        <dbReference type="Proteomes" id="UP001501455"/>
    </source>
</evidence>
<dbReference type="InterPro" id="IPR001279">
    <property type="entry name" value="Metallo-B-lactamas"/>
</dbReference>
<proteinExistence type="predicted"/>